<evidence type="ECO:0000313" key="3">
    <source>
        <dbReference type="Proteomes" id="UP000295560"/>
    </source>
</evidence>
<evidence type="ECO:0000256" key="1">
    <source>
        <dbReference type="SAM" id="Phobius"/>
    </source>
</evidence>
<evidence type="ECO:0000313" key="2">
    <source>
        <dbReference type="EMBL" id="TCK27408.1"/>
    </source>
</evidence>
<keyword evidence="1" id="KW-0472">Membrane</keyword>
<accession>A0A4R1HYC3</accession>
<sequence>MKVTWDGGTLKIELDEPETQKLLGALKSGDATAVKVLLSAAGLSNLVVGIVVAALVLHATWEAALISDADKGDGVFLTQPAFPLGGAVVVPQTRYVQDIPSDWASRDTGTFVSDHGDRVAWSIERGAIPAGVAAFRLRDEVADSREFRLRDGTGGEWTVQARPGTQAENGLYADQLGNGQQFTFRRPTGFLDVWTDAFAIGGIEGVRGGDRVTYTWTA</sequence>
<keyword evidence="1" id="KW-0812">Transmembrane</keyword>
<gene>
    <name evidence="2" type="ORF">EV378_3279</name>
</gene>
<keyword evidence="1" id="KW-1133">Transmembrane helix</keyword>
<name>A0A4R1HYC3_PSEEN</name>
<feature type="transmembrane region" description="Helical" evidence="1">
    <location>
        <begin position="36"/>
        <end position="57"/>
    </location>
</feature>
<protein>
    <submittedName>
        <fullName evidence="2">Uncharacterized protein</fullName>
    </submittedName>
</protein>
<dbReference type="RefSeq" id="WP_132426111.1">
    <property type="nucleotide sequence ID" value="NZ_SMFZ01000001.1"/>
</dbReference>
<dbReference type="Proteomes" id="UP000295560">
    <property type="component" value="Unassembled WGS sequence"/>
</dbReference>
<dbReference type="EMBL" id="SMFZ01000001">
    <property type="protein sequence ID" value="TCK27408.1"/>
    <property type="molecule type" value="Genomic_DNA"/>
</dbReference>
<proteinExistence type="predicted"/>
<keyword evidence="3" id="KW-1185">Reference proteome</keyword>
<comment type="caution">
    <text evidence="2">The sequence shown here is derived from an EMBL/GenBank/DDBJ whole genome shotgun (WGS) entry which is preliminary data.</text>
</comment>
<dbReference type="AlphaFoldDB" id="A0A4R1HYC3"/>
<organism evidence="2 3">
    <name type="scientific">Pseudonocardia endophytica</name>
    <dbReference type="NCBI Taxonomy" id="401976"/>
    <lineage>
        <taxon>Bacteria</taxon>
        <taxon>Bacillati</taxon>
        <taxon>Actinomycetota</taxon>
        <taxon>Actinomycetes</taxon>
        <taxon>Pseudonocardiales</taxon>
        <taxon>Pseudonocardiaceae</taxon>
        <taxon>Pseudonocardia</taxon>
    </lineage>
</organism>
<reference evidence="2 3" key="1">
    <citation type="submission" date="2019-03" db="EMBL/GenBank/DDBJ databases">
        <title>Sequencing the genomes of 1000 actinobacteria strains.</title>
        <authorList>
            <person name="Klenk H.-P."/>
        </authorList>
    </citation>
    <scope>NUCLEOTIDE SEQUENCE [LARGE SCALE GENOMIC DNA]</scope>
    <source>
        <strain evidence="2 3">DSM 44969</strain>
    </source>
</reference>
<dbReference type="OrthoDB" id="5192355at2"/>